<evidence type="ECO:0000256" key="2">
    <source>
        <dbReference type="PROSITE-ProRule" id="PRU00169"/>
    </source>
</evidence>
<dbReference type="PANTHER" id="PTHR44591:SF3">
    <property type="entry name" value="RESPONSE REGULATORY DOMAIN-CONTAINING PROTEIN"/>
    <property type="match status" value="1"/>
</dbReference>
<name>A0ABS1WS73_9GAMM</name>
<keyword evidence="4" id="KW-0812">Transmembrane</keyword>
<dbReference type="InterPro" id="IPR011006">
    <property type="entry name" value="CheY-like_superfamily"/>
</dbReference>
<proteinExistence type="predicted"/>
<dbReference type="InterPro" id="IPR001789">
    <property type="entry name" value="Sig_transdc_resp-reg_receiver"/>
</dbReference>
<evidence type="ECO:0000259" key="5">
    <source>
        <dbReference type="PROSITE" id="PS50110"/>
    </source>
</evidence>
<dbReference type="PANTHER" id="PTHR44591">
    <property type="entry name" value="STRESS RESPONSE REGULATOR PROTEIN 1"/>
    <property type="match status" value="1"/>
</dbReference>
<dbReference type="SMART" id="SM00448">
    <property type="entry name" value="REC"/>
    <property type="match status" value="1"/>
</dbReference>
<evidence type="ECO:0000313" key="6">
    <source>
        <dbReference type="EMBL" id="MBM0103826.1"/>
    </source>
</evidence>
<dbReference type="SUPFAM" id="SSF52172">
    <property type="entry name" value="CheY-like"/>
    <property type="match status" value="1"/>
</dbReference>
<keyword evidence="1 2" id="KW-0597">Phosphoprotein</keyword>
<feature type="domain" description="Response regulatory" evidence="5">
    <location>
        <begin position="4"/>
        <end position="120"/>
    </location>
</feature>
<dbReference type="Gene3D" id="3.40.50.2300">
    <property type="match status" value="1"/>
</dbReference>
<keyword evidence="4" id="KW-1133">Transmembrane helix</keyword>
<feature type="transmembrane region" description="Helical" evidence="4">
    <location>
        <begin position="225"/>
        <end position="247"/>
    </location>
</feature>
<keyword evidence="7" id="KW-1185">Reference proteome</keyword>
<dbReference type="InterPro" id="IPR050595">
    <property type="entry name" value="Bact_response_regulator"/>
</dbReference>
<gene>
    <name evidence="6" type="ORF">JM946_03685</name>
</gene>
<accession>A0ABS1WS73</accession>
<dbReference type="RefSeq" id="WP_203165780.1">
    <property type="nucleotide sequence ID" value="NZ_JAEVLS010000001.1"/>
</dbReference>
<comment type="caution">
    <text evidence="6">The sequence shown here is derived from an EMBL/GenBank/DDBJ whole genome shotgun (WGS) entry which is preliminary data.</text>
</comment>
<evidence type="ECO:0000256" key="1">
    <source>
        <dbReference type="ARBA" id="ARBA00022553"/>
    </source>
</evidence>
<dbReference type="PROSITE" id="PS50110">
    <property type="entry name" value="RESPONSE_REGULATORY"/>
    <property type="match status" value="1"/>
</dbReference>
<evidence type="ECO:0000256" key="4">
    <source>
        <dbReference type="SAM" id="Phobius"/>
    </source>
</evidence>
<feature type="region of interest" description="Disordered" evidence="3">
    <location>
        <begin position="191"/>
        <end position="210"/>
    </location>
</feature>
<reference evidence="6 7" key="1">
    <citation type="journal article" date="2021" name="Int. J. Syst. Evol. Microbiol.">
        <title>Steroidobacter gossypii sp. nov., isolated from soil of cotton cropping field.</title>
        <authorList>
            <person name="Huang R."/>
            <person name="Yang S."/>
            <person name="Zhen C."/>
            <person name="Liu W."/>
        </authorList>
    </citation>
    <scope>NUCLEOTIDE SEQUENCE [LARGE SCALE GENOMIC DNA]</scope>
    <source>
        <strain evidence="6 7">S1-65</strain>
    </source>
</reference>
<protein>
    <submittedName>
        <fullName evidence="6">Response regulator</fullName>
    </submittedName>
</protein>
<feature type="modified residue" description="4-aspartylphosphate" evidence="2">
    <location>
        <position position="53"/>
    </location>
</feature>
<organism evidence="6 7">
    <name type="scientific">Steroidobacter gossypii</name>
    <dbReference type="NCBI Taxonomy" id="2805490"/>
    <lineage>
        <taxon>Bacteria</taxon>
        <taxon>Pseudomonadati</taxon>
        <taxon>Pseudomonadota</taxon>
        <taxon>Gammaproteobacteria</taxon>
        <taxon>Steroidobacterales</taxon>
        <taxon>Steroidobacteraceae</taxon>
        <taxon>Steroidobacter</taxon>
    </lineage>
</organism>
<dbReference type="Pfam" id="PF00072">
    <property type="entry name" value="Response_reg"/>
    <property type="match status" value="1"/>
</dbReference>
<evidence type="ECO:0000313" key="7">
    <source>
        <dbReference type="Proteomes" id="UP000661077"/>
    </source>
</evidence>
<dbReference type="Proteomes" id="UP000661077">
    <property type="component" value="Unassembled WGS sequence"/>
</dbReference>
<evidence type="ECO:0000256" key="3">
    <source>
        <dbReference type="SAM" id="MobiDB-lite"/>
    </source>
</evidence>
<dbReference type="CDD" id="cd00156">
    <property type="entry name" value="REC"/>
    <property type="match status" value="1"/>
</dbReference>
<keyword evidence="4" id="KW-0472">Membrane</keyword>
<feature type="compositionally biased region" description="Pro residues" evidence="3">
    <location>
        <begin position="196"/>
        <end position="210"/>
    </location>
</feature>
<sequence length="447" mass="48173">MSKRALIVDDSRSARVILSRMLEGYGLEVDSSESAEAALEYLRQARPDVIFMDHLMPGMDGFQAIQAIKGNPDTATIPVIMYTSQEGELYVSQARALGAVGVLPKTVKHADVSRVLYQLRLLPERREARASLQVAQQEGSAAVQIEPVRPSGGELEIAIRNAIAPLLKEHSSEMRRFVLASLEGFARRISSEGKPVPTPAPAEPAVAPPPQPLETQTVMVRQNRWPLAAGVGAIALIPALVLALFLTKELETNKALRGSLTTLQATIDGQQAQLTTLQRSLQSGQTAAVAAAPKADNVTSEVVPYGEAPLSGSRLERLREMLGQLRANNFRGKVKVATFVGEFCLTGNGIEGYSMATDELPVNRCDLVGNPFEDSLPTAQRQSLAFANLLSSLRQDGGVTVEVAHEGRRPSVPYPSADQRARVTAGEWNRIAAQNNRVEFATEPAGS</sequence>
<dbReference type="EMBL" id="JAEVLS010000001">
    <property type="protein sequence ID" value="MBM0103826.1"/>
    <property type="molecule type" value="Genomic_DNA"/>
</dbReference>